<evidence type="ECO:0000313" key="2">
    <source>
        <dbReference type="Proteomes" id="UP000234681"/>
    </source>
</evidence>
<dbReference type="AlphaFoldDB" id="A6IUV1"/>
<evidence type="ECO:0000313" key="1">
    <source>
        <dbReference type="EMBL" id="EDL81352.1"/>
    </source>
</evidence>
<accession>A6IUV1</accession>
<sequence length="27" mass="2765">MGLERSVAGLTVSSELMSLRTAGKTAV</sequence>
<dbReference type="EMBL" id="CH473968">
    <property type="protein sequence ID" value="EDL81352.1"/>
    <property type="molecule type" value="Genomic_DNA"/>
</dbReference>
<gene>
    <name evidence="1" type="ORF">rCG_30897</name>
</gene>
<name>A6IUV1_RAT</name>
<reference evidence="2" key="1">
    <citation type="submission" date="2005-09" db="EMBL/GenBank/DDBJ databases">
        <authorList>
            <person name="Mural R.J."/>
            <person name="Li P.W."/>
            <person name="Adams M.D."/>
            <person name="Amanatides P.G."/>
            <person name="Baden-Tillson H."/>
            <person name="Barnstead M."/>
            <person name="Chin S.H."/>
            <person name="Dew I."/>
            <person name="Evans C.A."/>
            <person name="Ferriera S."/>
            <person name="Flanigan M."/>
            <person name="Fosler C."/>
            <person name="Glodek A."/>
            <person name="Gu Z."/>
            <person name="Holt R.A."/>
            <person name="Jennings D."/>
            <person name="Kraft C.L."/>
            <person name="Lu F."/>
            <person name="Nguyen T."/>
            <person name="Nusskern D.R."/>
            <person name="Pfannkoch C.M."/>
            <person name="Sitter C."/>
            <person name="Sutton G.G."/>
            <person name="Venter J.C."/>
            <person name="Wang Z."/>
            <person name="Woodage T."/>
            <person name="Zheng X.H."/>
            <person name="Zhong F."/>
        </authorList>
    </citation>
    <scope>NUCLEOTIDE SEQUENCE [LARGE SCALE GENOMIC DNA]</scope>
    <source>
        <strain>BN</strain>
        <strain evidence="2">Sprague-Dawley</strain>
    </source>
</reference>
<proteinExistence type="predicted"/>
<dbReference type="Proteomes" id="UP000234681">
    <property type="component" value="Chromosome 5"/>
</dbReference>
<organism evidence="1 2">
    <name type="scientific">Rattus norvegicus</name>
    <name type="common">Rat</name>
    <dbReference type="NCBI Taxonomy" id="10116"/>
    <lineage>
        <taxon>Eukaryota</taxon>
        <taxon>Metazoa</taxon>
        <taxon>Chordata</taxon>
        <taxon>Craniata</taxon>
        <taxon>Vertebrata</taxon>
        <taxon>Euteleostomi</taxon>
        <taxon>Mammalia</taxon>
        <taxon>Eutheria</taxon>
        <taxon>Euarchontoglires</taxon>
        <taxon>Glires</taxon>
        <taxon>Rodentia</taxon>
        <taxon>Myomorpha</taxon>
        <taxon>Muroidea</taxon>
        <taxon>Muridae</taxon>
        <taxon>Murinae</taxon>
        <taxon>Rattus</taxon>
    </lineage>
</organism>
<protein>
    <submittedName>
        <fullName evidence="1">RCG30897</fullName>
    </submittedName>
</protein>